<sequence>MTEETVTLRKSLDLDKLISLLPQAEDINYWRNLNSNSTISDRPFQGFSEFSGIPQAEIDEYALQLREEGYFQTPSVIPAATIHQMRDCIENVRKAGFPTMFALVYDIFYQAFGYFNSTLTGILGNSYKLVPNFWVYYIETSDSGKGFEPHRDAEYENTIDSNGMPTVLTIWVTITEANPLNSCMYLLPANRDPEYTEAIKNLNTKATKFALEDIRALPTQAGTLSCWDQYVFHWGSRSSSRAKSPRISYAVYCQRGDIPPVDDVIVDIPSVLDFSTRLSLICRGLYRYSYASLQPSPEAEALLDFLNKHTATLNKT</sequence>
<organism evidence="1 2">
    <name type="scientific">Tychonema bourrellyi FEM_GT703</name>
    <dbReference type="NCBI Taxonomy" id="2040638"/>
    <lineage>
        <taxon>Bacteria</taxon>
        <taxon>Bacillati</taxon>
        <taxon>Cyanobacteriota</taxon>
        <taxon>Cyanophyceae</taxon>
        <taxon>Oscillatoriophycideae</taxon>
        <taxon>Oscillatoriales</taxon>
        <taxon>Microcoleaceae</taxon>
        <taxon>Tychonema</taxon>
    </lineage>
</organism>
<keyword evidence="2" id="KW-1185">Reference proteome</keyword>
<protein>
    <submittedName>
        <fullName evidence="1">Mitomycin antibiotics/polyketide fumonisin biosynthesis protein</fullName>
    </submittedName>
</protein>
<accession>A0A2G4EYD4</accession>
<proteinExistence type="predicted"/>
<evidence type="ECO:0000313" key="1">
    <source>
        <dbReference type="EMBL" id="PHX54542.1"/>
    </source>
</evidence>
<gene>
    <name evidence="1" type="ORF">CP500_015590</name>
</gene>
<reference evidence="1" key="1">
    <citation type="submission" date="2017-10" db="EMBL/GenBank/DDBJ databases">
        <title>Draft genome sequence of the planktic cyanobacteria Tychonema bourrellyi isolated from alpine lentic freshwater.</title>
        <authorList>
            <person name="Tett A."/>
            <person name="Armanini F."/>
            <person name="Asnicar F."/>
            <person name="Boscaini A."/>
            <person name="Pasolli E."/>
            <person name="Zolfo M."/>
            <person name="Donati C."/>
            <person name="Salmaso N."/>
            <person name="Segata N."/>
        </authorList>
    </citation>
    <scope>NUCLEOTIDE SEQUENCE</scope>
    <source>
        <strain evidence="1">FEM_GT703</strain>
    </source>
</reference>
<dbReference type="Pfam" id="PF05721">
    <property type="entry name" value="PhyH"/>
    <property type="match status" value="1"/>
</dbReference>
<comment type="caution">
    <text evidence="1">The sequence shown here is derived from an EMBL/GenBank/DDBJ whole genome shotgun (WGS) entry which is preliminary data.</text>
</comment>
<dbReference type="RefSeq" id="WP_096830276.1">
    <property type="nucleotide sequence ID" value="NZ_NXIB02000093.1"/>
</dbReference>
<dbReference type="InterPro" id="IPR008775">
    <property type="entry name" value="Phytyl_CoA_dOase-like"/>
</dbReference>
<dbReference type="GO" id="GO:0016706">
    <property type="term" value="F:2-oxoglutarate-dependent dioxygenase activity"/>
    <property type="evidence" value="ECO:0007669"/>
    <property type="project" value="UniProtKB-ARBA"/>
</dbReference>
<evidence type="ECO:0000313" key="2">
    <source>
        <dbReference type="Proteomes" id="UP000226442"/>
    </source>
</evidence>
<dbReference type="SUPFAM" id="SSF51197">
    <property type="entry name" value="Clavaminate synthase-like"/>
    <property type="match status" value="1"/>
</dbReference>
<dbReference type="Gene3D" id="2.60.120.620">
    <property type="entry name" value="q2cbj1_9rhob like domain"/>
    <property type="match status" value="1"/>
</dbReference>
<dbReference type="Proteomes" id="UP000226442">
    <property type="component" value="Unassembled WGS sequence"/>
</dbReference>
<dbReference type="EMBL" id="NXIB02000093">
    <property type="protein sequence ID" value="PHX54542.1"/>
    <property type="molecule type" value="Genomic_DNA"/>
</dbReference>
<dbReference type="AlphaFoldDB" id="A0A2G4EYD4"/>
<dbReference type="OrthoDB" id="9796766at2"/>
<name>A0A2G4EYD4_9CYAN</name>